<evidence type="ECO:0000313" key="3">
    <source>
        <dbReference type="Proteomes" id="UP000219336"/>
    </source>
</evidence>
<dbReference type="Proteomes" id="UP000219336">
    <property type="component" value="Unassembled WGS sequence"/>
</dbReference>
<evidence type="ECO:0000256" key="1">
    <source>
        <dbReference type="SAM" id="SignalP"/>
    </source>
</evidence>
<evidence type="ECO:0000313" key="2">
    <source>
        <dbReference type="EMBL" id="SNX47821.1"/>
    </source>
</evidence>
<proteinExistence type="predicted"/>
<accession>A0A240EH39</accession>
<evidence type="ECO:0008006" key="4">
    <source>
        <dbReference type="Google" id="ProtNLM"/>
    </source>
</evidence>
<name>A0A240EH39_9VIBR</name>
<organism evidence="2 3">
    <name type="scientific">Vibrio thalassae</name>
    <dbReference type="NCBI Taxonomy" id="1243014"/>
    <lineage>
        <taxon>Bacteria</taxon>
        <taxon>Pseudomonadati</taxon>
        <taxon>Pseudomonadota</taxon>
        <taxon>Gammaproteobacteria</taxon>
        <taxon>Vibrionales</taxon>
        <taxon>Vibrionaceae</taxon>
        <taxon>Vibrio</taxon>
    </lineage>
</organism>
<dbReference type="OrthoDB" id="5883084at2"/>
<protein>
    <recommendedName>
        <fullName evidence="4">Rap1a immunity protein domain-containing protein</fullName>
    </recommendedName>
</protein>
<reference evidence="3" key="1">
    <citation type="submission" date="2016-06" db="EMBL/GenBank/DDBJ databases">
        <authorList>
            <person name="Rodrigo-Torres L."/>
            <person name="Arahal R.D."/>
            <person name="Lucena T."/>
        </authorList>
    </citation>
    <scope>NUCLEOTIDE SEQUENCE [LARGE SCALE GENOMIC DNA]</scope>
    <source>
        <strain evidence="3">CECT8203</strain>
    </source>
</reference>
<sequence>MPSKFALKRKTRSGVPLKALSVCLSVGLSAQAYAVPSYELTYGDWKQMCGQPNQACNFFLKGFLQSASFWTQWVEDAALLRPDLKRANDIVRWVSMPQDNGQLCLPRNIQFESVRSHVDRSLELLYREQPDFTPGPSTLLTGPGLRVNLYDAFKNAYPCRSQ</sequence>
<keyword evidence="3" id="KW-1185">Reference proteome</keyword>
<feature type="signal peptide" evidence="1">
    <location>
        <begin position="1"/>
        <end position="34"/>
    </location>
</feature>
<dbReference type="AlphaFoldDB" id="A0A240EH39"/>
<dbReference type="EMBL" id="OANU01000014">
    <property type="protein sequence ID" value="SNX47821.1"/>
    <property type="molecule type" value="Genomic_DNA"/>
</dbReference>
<dbReference type="RefSeq" id="WP_096993050.1">
    <property type="nucleotide sequence ID" value="NZ_JBHSII010000001.1"/>
</dbReference>
<gene>
    <name evidence="2" type="ORF">VTH8203_01436</name>
</gene>
<feature type="chain" id="PRO_5013258274" description="Rap1a immunity protein domain-containing protein" evidence="1">
    <location>
        <begin position="35"/>
        <end position="162"/>
    </location>
</feature>
<keyword evidence="1" id="KW-0732">Signal</keyword>